<dbReference type="AlphaFoldDB" id="A0A4U6VN22"/>
<dbReference type="EMBL" id="CM016553">
    <property type="protein sequence ID" value="TKW30472.1"/>
    <property type="molecule type" value="Genomic_DNA"/>
</dbReference>
<dbReference type="PANTHER" id="PTHR45730:SF108">
    <property type="entry name" value="PROTEIN LATE FLOWERING"/>
    <property type="match status" value="1"/>
</dbReference>
<organism evidence="4 5">
    <name type="scientific">Setaria viridis</name>
    <name type="common">Green bristlegrass</name>
    <name type="synonym">Setaria italica subsp. viridis</name>
    <dbReference type="NCBI Taxonomy" id="4556"/>
    <lineage>
        <taxon>Eukaryota</taxon>
        <taxon>Viridiplantae</taxon>
        <taxon>Streptophyta</taxon>
        <taxon>Embryophyta</taxon>
        <taxon>Tracheophyta</taxon>
        <taxon>Spermatophyta</taxon>
        <taxon>Magnoliopsida</taxon>
        <taxon>Liliopsida</taxon>
        <taxon>Poales</taxon>
        <taxon>Poaceae</taxon>
        <taxon>PACMAD clade</taxon>
        <taxon>Panicoideae</taxon>
        <taxon>Panicodae</taxon>
        <taxon>Paniceae</taxon>
        <taxon>Cenchrinae</taxon>
        <taxon>Setaria</taxon>
    </lineage>
</organism>
<dbReference type="PROSITE" id="PS00028">
    <property type="entry name" value="ZINC_FINGER_C2H2_1"/>
    <property type="match status" value="1"/>
</dbReference>
<evidence type="ECO:0000256" key="2">
    <source>
        <dbReference type="SAM" id="MobiDB-lite"/>
    </source>
</evidence>
<name>A0A4U6VN22_SETVI</name>
<keyword evidence="1" id="KW-0862">Zinc</keyword>
<dbReference type="GO" id="GO:0008270">
    <property type="term" value="F:zinc ion binding"/>
    <property type="evidence" value="ECO:0007669"/>
    <property type="project" value="UniProtKB-KW"/>
</dbReference>
<accession>A0A4U6VN22</accession>
<protein>
    <recommendedName>
        <fullName evidence="3">C2H2-type domain-containing protein</fullName>
    </recommendedName>
</protein>
<dbReference type="Proteomes" id="UP000298652">
    <property type="component" value="Chromosome 2"/>
</dbReference>
<evidence type="ECO:0000256" key="1">
    <source>
        <dbReference type="PROSITE-ProRule" id="PRU00042"/>
    </source>
</evidence>
<dbReference type="InterPro" id="IPR013087">
    <property type="entry name" value="Znf_C2H2_type"/>
</dbReference>
<dbReference type="OMA" id="WRRISCA"/>
<keyword evidence="5" id="KW-1185">Reference proteome</keyword>
<evidence type="ECO:0000313" key="4">
    <source>
        <dbReference type="EMBL" id="TKW30472.1"/>
    </source>
</evidence>
<feature type="compositionally biased region" description="Pro residues" evidence="2">
    <location>
        <begin position="146"/>
        <end position="158"/>
    </location>
</feature>
<dbReference type="PANTHER" id="PTHR45730">
    <property type="entry name" value="ZINC FINGER PROTEIN JAGGED"/>
    <property type="match status" value="1"/>
</dbReference>
<keyword evidence="1" id="KW-0863">Zinc-finger</keyword>
<evidence type="ECO:0000259" key="3">
    <source>
        <dbReference type="PROSITE" id="PS50157"/>
    </source>
</evidence>
<dbReference type="GO" id="GO:0003700">
    <property type="term" value="F:DNA-binding transcription factor activity"/>
    <property type="evidence" value="ECO:0007669"/>
    <property type="project" value="InterPro"/>
</dbReference>
<gene>
    <name evidence="4" type="ORF">SEVIR_2G039801v2</name>
</gene>
<dbReference type="InterPro" id="IPR045320">
    <property type="entry name" value="JAGGED/SL1-like"/>
</dbReference>
<proteinExistence type="predicted"/>
<feature type="compositionally biased region" description="Polar residues" evidence="2">
    <location>
        <begin position="182"/>
        <end position="194"/>
    </location>
</feature>
<feature type="domain" description="C2H2-type" evidence="3">
    <location>
        <begin position="52"/>
        <end position="79"/>
    </location>
</feature>
<keyword evidence="1" id="KW-0479">Metal-binding</keyword>
<reference evidence="4" key="1">
    <citation type="submission" date="2019-03" db="EMBL/GenBank/DDBJ databases">
        <title>WGS assembly of Setaria viridis.</title>
        <authorList>
            <person name="Huang P."/>
            <person name="Jenkins J."/>
            <person name="Grimwood J."/>
            <person name="Barry K."/>
            <person name="Healey A."/>
            <person name="Mamidi S."/>
            <person name="Sreedasyam A."/>
            <person name="Shu S."/>
            <person name="Feldman M."/>
            <person name="Wu J."/>
            <person name="Yu Y."/>
            <person name="Chen C."/>
            <person name="Johnson J."/>
            <person name="Rokhsar D."/>
            <person name="Baxter I."/>
            <person name="Schmutz J."/>
            <person name="Brutnell T."/>
            <person name="Kellogg E."/>
        </authorList>
    </citation>
    <scope>NUCLEOTIDE SEQUENCE [LARGE SCALE GENOMIC DNA]</scope>
</reference>
<sequence>MERTLSPPSPAAAAHLMLSLAPAPGRREELELDDEVAAPAAYVVAGKEVRMFPCLLCNKKFLKSQALGGHQNAHKKERAAGCWNPYVYAAPGIGIAAAAAMSLPPPPPASHSGTAAEPLAGVKLERPDTLAMINWRRISCASAPPESAPTPTPRPPAPSRSWSWTSSCDSRSAEDACPPSFLDTTQGASTTNYHSLLGPVRQKIKA</sequence>
<evidence type="ECO:0000313" key="5">
    <source>
        <dbReference type="Proteomes" id="UP000298652"/>
    </source>
</evidence>
<dbReference type="Gramene" id="TKW30472">
    <property type="protein sequence ID" value="TKW30472"/>
    <property type="gene ID" value="SEVIR_2G039801v2"/>
</dbReference>
<dbReference type="InterPro" id="IPR036236">
    <property type="entry name" value="Znf_C2H2_sf"/>
</dbReference>
<feature type="region of interest" description="Disordered" evidence="2">
    <location>
        <begin position="142"/>
        <end position="206"/>
    </location>
</feature>
<dbReference type="PROSITE" id="PS50157">
    <property type="entry name" value="ZINC_FINGER_C2H2_2"/>
    <property type="match status" value="1"/>
</dbReference>
<dbReference type="SUPFAM" id="SSF57667">
    <property type="entry name" value="beta-beta-alpha zinc fingers"/>
    <property type="match status" value="1"/>
</dbReference>
<feature type="compositionally biased region" description="Low complexity" evidence="2">
    <location>
        <begin position="159"/>
        <end position="170"/>
    </location>
</feature>